<keyword evidence="1" id="KW-0472">Membrane</keyword>
<dbReference type="AlphaFoldDB" id="A0A166XFW4"/>
<dbReference type="OrthoDB" id="3240817at2759"/>
<proteinExistence type="predicted"/>
<evidence type="ECO:0000256" key="1">
    <source>
        <dbReference type="SAM" id="Phobius"/>
    </source>
</evidence>
<dbReference type="EMBL" id="KV417480">
    <property type="protein sequence ID" value="KZP34742.1"/>
    <property type="molecule type" value="Genomic_DNA"/>
</dbReference>
<sequence>MDYMRDYSAAKFLVIDIPKILTVIQGAIPRGLAPFAPNGIPASFINESLRQEGARPIVNAAFSVESFGETRPPFQGKCYSMQEWIRIIPAVRYLQYVPSRPADPPMLCAVRALFWTKCSSSGEPMGPIRSLPPKDILRRMPLSKFLVLILAVFGRTAMFIASEAYWCGQDTSEPRHPTAPDIQSPKIMLESFRSWLCKYSAQGFRLGIYPLPTYPVSYLVYLVIGGN</sequence>
<accession>A0A166XFW4</accession>
<keyword evidence="1" id="KW-1133">Transmembrane helix</keyword>
<reference evidence="2 3" key="1">
    <citation type="journal article" date="2016" name="Mol. Biol. Evol.">
        <title>Comparative Genomics of Early-Diverging Mushroom-Forming Fungi Provides Insights into the Origins of Lignocellulose Decay Capabilities.</title>
        <authorList>
            <person name="Nagy L.G."/>
            <person name="Riley R."/>
            <person name="Tritt A."/>
            <person name="Adam C."/>
            <person name="Daum C."/>
            <person name="Floudas D."/>
            <person name="Sun H."/>
            <person name="Yadav J.S."/>
            <person name="Pangilinan J."/>
            <person name="Larsson K.H."/>
            <person name="Matsuura K."/>
            <person name="Barry K."/>
            <person name="Labutti K."/>
            <person name="Kuo R."/>
            <person name="Ohm R.A."/>
            <person name="Bhattacharya S.S."/>
            <person name="Shirouzu T."/>
            <person name="Yoshinaga Y."/>
            <person name="Martin F.M."/>
            <person name="Grigoriev I.V."/>
            <person name="Hibbett D.S."/>
        </authorList>
    </citation>
    <scope>NUCLEOTIDE SEQUENCE [LARGE SCALE GENOMIC DNA]</scope>
    <source>
        <strain evidence="2 3">CBS 109695</strain>
    </source>
</reference>
<organism evidence="2 3">
    <name type="scientific">Athelia psychrophila</name>
    <dbReference type="NCBI Taxonomy" id="1759441"/>
    <lineage>
        <taxon>Eukaryota</taxon>
        <taxon>Fungi</taxon>
        <taxon>Dikarya</taxon>
        <taxon>Basidiomycota</taxon>
        <taxon>Agaricomycotina</taxon>
        <taxon>Agaricomycetes</taxon>
        <taxon>Agaricomycetidae</taxon>
        <taxon>Atheliales</taxon>
        <taxon>Atheliaceae</taxon>
        <taxon>Athelia</taxon>
    </lineage>
</organism>
<feature type="transmembrane region" description="Helical" evidence="1">
    <location>
        <begin position="145"/>
        <end position="166"/>
    </location>
</feature>
<evidence type="ECO:0000313" key="2">
    <source>
        <dbReference type="EMBL" id="KZP34742.1"/>
    </source>
</evidence>
<protein>
    <submittedName>
        <fullName evidence="2">Uncharacterized protein</fullName>
    </submittedName>
</protein>
<name>A0A166XFW4_9AGAM</name>
<keyword evidence="1" id="KW-0812">Transmembrane</keyword>
<gene>
    <name evidence="2" type="ORF">FIBSPDRAFT_881225</name>
</gene>
<keyword evidence="3" id="KW-1185">Reference proteome</keyword>
<dbReference type="Proteomes" id="UP000076532">
    <property type="component" value="Unassembled WGS sequence"/>
</dbReference>
<evidence type="ECO:0000313" key="3">
    <source>
        <dbReference type="Proteomes" id="UP000076532"/>
    </source>
</evidence>